<organism evidence="2 4">
    <name type="scientific">Legionella birminghamensis</name>
    <dbReference type="NCBI Taxonomy" id="28083"/>
    <lineage>
        <taxon>Bacteria</taxon>
        <taxon>Pseudomonadati</taxon>
        <taxon>Pseudomonadota</taxon>
        <taxon>Gammaproteobacteria</taxon>
        <taxon>Legionellales</taxon>
        <taxon>Legionellaceae</taxon>
        <taxon>Legionella</taxon>
    </lineage>
</organism>
<sequence>MSNDFYIARKESFDLSNLQKSENLLIVSFNIKVLDKFSSNPDYSINLNNDVGVLSSQTEGWSLQIDVNYDCGYLSTWLYKLSNLPDIQKKHFETHNIYARELSPTAYRRWVEGKP</sequence>
<dbReference type="EMBL" id="LNXT01000005">
    <property type="protein sequence ID" value="KTC75380.1"/>
    <property type="molecule type" value="Genomic_DNA"/>
</dbReference>
<evidence type="ECO:0000313" key="4">
    <source>
        <dbReference type="Proteomes" id="UP000255066"/>
    </source>
</evidence>
<evidence type="ECO:0000313" key="1">
    <source>
        <dbReference type="EMBL" id="KTC75380.1"/>
    </source>
</evidence>
<dbReference type="AlphaFoldDB" id="A0A378ID67"/>
<name>A0A378ID67_9GAMM</name>
<proteinExistence type="predicted"/>
<dbReference type="Proteomes" id="UP000255066">
    <property type="component" value="Unassembled WGS sequence"/>
</dbReference>
<keyword evidence="3" id="KW-1185">Reference proteome</keyword>
<dbReference type="EMBL" id="UGNW01000001">
    <property type="protein sequence ID" value="STX33149.1"/>
    <property type="molecule type" value="Genomic_DNA"/>
</dbReference>
<dbReference type="OrthoDB" id="9863243at2"/>
<dbReference type="RefSeq" id="WP_058522635.1">
    <property type="nucleotide sequence ID" value="NZ_CAAAHV010000065.1"/>
</dbReference>
<accession>A0A378ID67</accession>
<evidence type="ECO:0000313" key="2">
    <source>
        <dbReference type="EMBL" id="STX33149.1"/>
    </source>
</evidence>
<protein>
    <submittedName>
        <fullName evidence="2">Uncharacterized protein</fullName>
    </submittedName>
</protein>
<evidence type="ECO:0000313" key="3">
    <source>
        <dbReference type="Proteomes" id="UP000054735"/>
    </source>
</evidence>
<reference evidence="1 3" key="1">
    <citation type="submission" date="2015-11" db="EMBL/GenBank/DDBJ databases">
        <title>Genomic analysis of 38 Legionella species identifies large and diverse effector repertoires.</title>
        <authorList>
            <person name="Burstein D."/>
            <person name="Amaro F."/>
            <person name="Zusman T."/>
            <person name="Lifshitz Z."/>
            <person name="Cohen O."/>
            <person name="Gilbert J.A."/>
            <person name="Pupko T."/>
            <person name="Shuman H.A."/>
            <person name="Segal G."/>
        </authorList>
    </citation>
    <scope>NUCLEOTIDE SEQUENCE [LARGE SCALE GENOMIC DNA]</scope>
    <source>
        <strain evidence="1 3">CDC#1407-AL-14</strain>
    </source>
</reference>
<reference evidence="2 4" key="2">
    <citation type="submission" date="2018-06" db="EMBL/GenBank/DDBJ databases">
        <authorList>
            <consortium name="Pathogen Informatics"/>
            <person name="Doyle S."/>
        </authorList>
    </citation>
    <scope>NUCLEOTIDE SEQUENCE [LARGE SCALE GENOMIC DNA]</scope>
    <source>
        <strain evidence="2 4">NCTC12437</strain>
    </source>
</reference>
<dbReference type="Proteomes" id="UP000054735">
    <property type="component" value="Unassembled WGS sequence"/>
</dbReference>
<dbReference type="STRING" id="28083.Lbir_0525"/>
<gene>
    <name evidence="1" type="ORF">Lbir_0525</name>
    <name evidence="2" type="ORF">NCTC12437_02969</name>
</gene>